<proteinExistence type="predicted"/>
<dbReference type="Proteomes" id="UP000435648">
    <property type="component" value="Chromosome"/>
</dbReference>
<evidence type="ECO:0000256" key="1">
    <source>
        <dbReference type="SAM" id="MobiDB-lite"/>
    </source>
</evidence>
<evidence type="ECO:0000313" key="3">
    <source>
        <dbReference type="Proteomes" id="UP000435648"/>
    </source>
</evidence>
<gene>
    <name evidence="2" type="ORF">GH266_04125</name>
</gene>
<accession>A0A857C4E3</accession>
<dbReference type="AlphaFoldDB" id="A0A857C4E3"/>
<feature type="region of interest" description="Disordered" evidence="1">
    <location>
        <begin position="52"/>
        <end position="78"/>
    </location>
</feature>
<reference evidence="2 3" key="1">
    <citation type="submission" date="2019-12" db="EMBL/GenBank/DDBJ databases">
        <title>The genome of Stappia indica PHM037.</title>
        <authorList>
            <person name="Kacar D."/>
            <person name="Galan B."/>
            <person name="Canedo L."/>
            <person name="Rodriguez P."/>
            <person name="de la Calle F."/>
            <person name="Garcia J.L."/>
        </authorList>
    </citation>
    <scope>NUCLEOTIDE SEQUENCE [LARGE SCALE GENOMIC DNA]</scope>
    <source>
        <strain evidence="2 3">PHM037</strain>
    </source>
</reference>
<dbReference type="RefSeq" id="WP_158192770.1">
    <property type="nucleotide sequence ID" value="NZ_CP046908.1"/>
</dbReference>
<sequence length="78" mass="8623">MRQDINQPSASPTTDPEKEIRAWKAYFAYAAQDMVGESPELLVACAHRLLEMSREPRAPRRGGRRRASPATAPDAIAS</sequence>
<dbReference type="OrthoDB" id="9915724at2"/>
<dbReference type="KEGG" id="siw:GH266_04125"/>
<evidence type="ECO:0000313" key="2">
    <source>
        <dbReference type="EMBL" id="QGZ33764.1"/>
    </source>
</evidence>
<dbReference type="EMBL" id="CP046908">
    <property type="protein sequence ID" value="QGZ33764.1"/>
    <property type="molecule type" value="Genomic_DNA"/>
</dbReference>
<feature type="compositionally biased region" description="Low complexity" evidence="1">
    <location>
        <begin position="68"/>
        <end position="78"/>
    </location>
</feature>
<name>A0A857C4E3_9HYPH</name>
<protein>
    <submittedName>
        <fullName evidence="2">Uncharacterized protein</fullName>
    </submittedName>
</protein>
<organism evidence="2 3">
    <name type="scientific">Stappia indica</name>
    <dbReference type="NCBI Taxonomy" id="538381"/>
    <lineage>
        <taxon>Bacteria</taxon>
        <taxon>Pseudomonadati</taxon>
        <taxon>Pseudomonadota</taxon>
        <taxon>Alphaproteobacteria</taxon>
        <taxon>Hyphomicrobiales</taxon>
        <taxon>Stappiaceae</taxon>
        <taxon>Stappia</taxon>
    </lineage>
</organism>